<organism evidence="4 5">
    <name type="scientific">Podospora aff. communis PSN243</name>
    <dbReference type="NCBI Taxonomy" id="3040156"/>
    <lineage>
        <taxon>Eukaryota</taxon>
        <taxon>Fungi</taxon>
        <taxon>Dikarya</taxon>
        <taxon>Ascomycota</taxon>
        <taxon>Pezizomycotina</taxon>
        <taxon>Sordariomycetes</taxon>
        <taxon>Sordariomycetidae</taxon>
        <taxon>Sordariales</taxon>
        <taxon>Podosporaceae</taxon>
        <taxon>Podospora</taxon>
    </lineage>
</organism>
<evidence type="ECO:0000256" key="1">
    <source>
        <dbReference type="SAM" id="MobiDB-lite"/>
    </source>
</evidence>
<keyword evidence="2" id="KW-1133">Transmembrane helix</keyword>
<reference evidence="4" key="1">
    <citation type="journal article" date="2023" name="Mol. Phylogenet. Evol.">
        <title>Genome-scale phylogeny and comparative genomics of the fungal order Sordariales.</title>
        <authorList>
            <person name="Hensen N."/>
            <person name="Bonometti L."/>
            <person name="Westerberg I."/>
            <person name="Brannstrom I.O."/>
            <person name="Guillou S."/>
            <person name="Cros-Aarteil S."/>
            <person name="Calhoun S."/>
            <person name="Haridas S."/>
            <person name="Kuo A."/>
            <person name="Mondo S."/>
            <person name="Pangilinan J."/>
            <person name="Riley R."/>
            <person name="LaButti K."/>
            <person name="Andreopoulos B."/>
            <person name="Lipzen A."/>
            <person name="Chen C."/>
            <person name="Yan M."/>
            <person name="Daum C."/>
            <person name="Ng V."/>
            <person name="Clum A."/>
            <person name="Steindorff A."/>
            <person name="Ohm R.A."/>
            <person name="Martin F."/>
            <person name="Silar P."/>
            <person name="Natvig D.O."/>
            <person name="Lalanne C."/>
            <person name="Gautier V."/>
            <person name="Ament-Velasquez S.L."/>
            <person name="Kruys A."/>
            <person name="Hutchinson M.I."/>
            <person name="Powell A.J."/>
            <person name="Barry K."/>
            <person name="Miller A.N."/>
            <person name="Grigoriev I.V."/>
            <person name="Debuchy R."/>
            <person name="Gladieux P."/>
            <person name="Hiltunen Thoren M."/>
            <person name="Johannesson H."/>
        </authorList>
    </citation>
    <scope>NUCLEOTIDE SEQUENCE</scope>
    <source>
        <strain evidence="4">PSN243</strain>
    </source>
</reference>
<dbReference type="PANTHER" id="PTHR39405">
    <property type="entry name" value="DSC E3 UBIQUITIN LIGASE COMPLEX SUBUNIT 4"/>
    <property type="match status" value="1"/>
</dbReference>
<sequence length="331" mass="36529">MNNDPAPSFAARQRAPHPGADDSDDDASQSGDHQEVAEETPTATQEEQERQRKRRAGLAKKLQAVSHLQKSLDMLVFAYTCTLYYMECSFPRLCLRLVPHYIFISPKESTLSLPAHRPHVFAIFLPNIVCALFHLLVTLPRASEAARGYLHGGVIIDFVGQKPPTWRLGLLAIDFIIWGVQCLMLAVHQEREKLRKVVMPSLQEALSTATEGATESTQDHDAEERGVLRDEDGLMESNDSIELQPLTGSAEGEPRTEPDYAQASADLSDVMWSGNAVLANFHVVHAVRTVGNDLQNAAAVSLQSLGYTASLAAAIAAERRARMANRRQRPR</sequence>
<reference evidence="4" key="2">
    <citation type="submission" date="2023-05" db="EMBL/GenBank/DDBJ databases">
        <authorList>
            <consortium name="Lawrence Berkeley National Laboratory"/>
            <person name="Steindorff A."/>
            <person name="Hensen N."/>
            <person name="Bonometti L."/>
            <person name="Westerberg I."/>
            <person name="Brannstrom I.O."/>
            <person name="Guillou S."/>
            <person name="Cros-Aarteil S."/>
            <person name="Calhoun S."/>
            <person name="Haridas S."/>
            <person name="Kuo A."/>
            <person name="Mondo S."/>
            <person name="Pangilinan J."/>
            <person name="Riley R."/>
            <person name="Labutti K."/>
            <person name="Andreopoulos B."/>
            <person name="Lipzen A."/>
            <person name="Chen C."/>
            <person name="Yanf M."/>
            <person name="Daum C."/>
            <person name="Ng V."/>
            <person name="Clum A."/>
            <person name="Ohm R."/>
            <person name="Martin F."/>
            <person name="Silar P."/>
            <person name="Natvig D."/>
            <person name="Lalanne C."/>
            <person name="Gautier V."/>
            <person name="Ament-Velasquez S.L."/>
            <person name="Kruys A."/>
            <person name="Hutchinson M.I."/>
            <person name="Powell A.J."/>
            <person name="Barry K."/>
            <person name="Miller A.N."/>
            <person name="Grigoriev I.V."/>
            <person name="Debuchy R."/>
            <person name="Gladieux P."/>
            <person name="Thoren M.H."/>
            <person name="Johannesson H."/>
        </authorList>
    </citation>
    <scope>NUCLEOTIDE SEQUENCE</scope>
    <source>
        <strain evidence="4">PSN243</strain>
    </source>
</reference>
<dbReference type="Pfam" id="PF08508">
    <property type="entry name" value="DUF1746"/>
    <property type="match status" value="1"/>
</dbReference>
<feature type="region of interest" description="Disordered" evidence="1">
    <location>
        <begin position="1"/>
        <end position="55"/>
    </location>
</feature>
<feature type="transmembrane region" description="Helical" evidence="2">
    <location>
        <begin position="120"/>
        <end position="139"/>
    </location>
</feature>
<feature type="transmembrane region" description="Helical" evidence="2">
    <location>
        <begin position="168"/>
        <end position="187"/>
    </location>
</feature>
<gene>
    <name evidence="4" type="ORF">QBC34DRAFT_405087</name>
</gene>
<evidence type="ECO:0000313" key="4">
    <source>
        <dbReference type="EMBL" id="KAK4449488.1"/>
    </source>
</evidence>
<dbReference type="EMBL" id="MU865937">
    <property type="protein sequence ID" value="KAK4449488.1"/>
    <property type="molecule type" value="Genomic_DNA"/>
</dbReference>
<evidence type="ECO:0000256" key="2">
    <source>
        <dbReference type="SAM" id="Phobius"/>
    </source>
</evidence>
<protein>
    <submittedName>
        <fullName evidence="4">DSC E3 ubiquitin ligase complex subunit 4</fullName>
    </submittedName>
</protein>
<keyword evidence="2" id="KW-0472">Membrane</keyword>
<accession>A0AAV9GQ73</accession>
<name>A0AAV9GQ73_9PEZI</name>
<dbReference type="InterPro" id="IPR013715">
    <property type="entry name" value="DUF1746"/>
</dbReference>
<proteinExistence type="predicted"/>
<keyword evidence="5" id="KW-1185">Reference proteome</keyword>
<dbReference type="Proteomes" id="UP001321760">
    <property type="component" value="Unassembled WGS sequence"/>
</dbReference>
<evidence type="ECO:0000313" key="5">
    <source>
        <dbReference type="Proteomes" id="UP001321760"/>
    </source>
</evidence>
<dbReference type="GO" id="GO:0005783">
    <property type="term" value="C:endoplasmic reticulum"/>
    <property type="evidence" value="ECO:0007669"/>
    <property type="project" value="TreeGrafter"/>
</dbReference>
<comment type="caution">
    <text evidence="4">The sequence shown here is derived from an EMBL/GenBank/DDBJ whole genome shotgun (WGS) entry which is preliminary data.</text>
</comment>
<dbReference type="GO" id="GO:0032933">
    <property type="term" value="P:SREBP signaling pathway"/>
    <property type="evidence" value="ECO:0007669"/>
    <property type="project" value="InterPro"/>
</dbReference>
<feature type="domain" description="DUF1746" evidence="3">
    <location>
        <begin position="71"/>
        <end position="184"/>
    </location>
</feature>
<dbReference type="InterPro" id="IPR038967">
    <property type="entry name" value="Dsc4-like"/>
</dbReference>
<keyword evidence="2" id="KW-0812">Transmembrane</keyword>
<dbReference type="AlphaFoldDB" id="A0AAV9GQ73"/>
<dbReference type="GO" id="GO:0044695">
    <property type="term" value="C:Dsc E3 ubiquitin ligase complex"/>
    <property type="evidence" value="ECO:0007669"/>
    <property type="project" value="InterPro"/>
</dbReference>
<dbReference type="PANTHER" id="PTHR39405:SF1">
    <property type="entry name" value="DSC E3 UBIQUITIN LIGASE COMPLEX SUBUNIT 4"/>
    <property type="match status" value="1"/>
</dbReference>
<feature type="region of interest" description="Disordered" evidence="1">
    <location>
        <begin position="230"/>
        <end position="258"/>
    </location>
</feature>
<evidence type="ECO:0000259" key="3">
    <source>
        <dbReference type="Pfam" id="PF08508"/>
    </source>
</evidence>